<gene>
    <name evidence="1" type="ORF">B0T16DRAFT_396719</name>
</gene>
<keyword evidence="2" id="KW-1185">Reference proteome</keyword>
<dbReference type="GO" id="GO:0003676">
    <property type="term" value="F:nucleic acid binding"/>
    <property type="evidence" value="ECO:0007669"/>
    <property type="project" value="InterPro"/>
</dbReference>
<proteinExistence type="predicted"/>
<dbReference type="Gene3D" id="3.30.420.10">
    <property type="entry name" value="Ribonuclease H-like superfamily/Ribonuclease H"/>
    <property type="match status" value="1"/>
</dbReference>
<accession>A0AA39YMM8</accession>
<dbReference type="AlphaFoldDB" id="A0AA39YMM8"/>
<protein>
    <recommendedName>
        <fullName evidence="3">Transposase</fullName>
    </recommendedName>
</protein>
<comment type="caution">
    <text evidence="1">The sequence shown here is derived from an EMBL/GenBank/DDBJ whole genome shotgun (WGS) entry which is preliminary data.</text>
</comment>
<evidence type="ECO:0000313" key="2">
    <source>
        <dbReference type="Proteomes" id="UP001174936"/>
    </source>
</evidence>
<organism evidence="1 2">
    <name type="scientific">Cercophora newfieldiana</name>
    <dbReference type="NCBI Taxonomy" id="92897"/>
    <lineage>
        <taxon>Eukaryota</taxon>
        <taxon>Fungi</taxon>
        <taxon>Dikarya</taxon>
        <taxon>Ascomycota</taxon>
        <taxon>Pezizomycotina</taxon>
        <taxon>Sordariomycetes</taxon>
        <taxon>Sordariomycetidae</taxon>
        <taxon>Sordariales</taxon>
        <taxon>Lasiosphaeriaceae</taxon>
        <taxon>Cercophora</taxon>
    </lineage>
</organism>
<reference evidence="1" key="1">
    <citation type="submission" date="2023-06" db="EMBL/GenBank/DDBJ databases">
        <title>Genome-scale phylogeny and comparative genomics of the fungal order Sordariales.</title>
        <authorList>
            <consortium name="Lawrence Berkeley National Laboratory"/>
            <person name="Hensen N."/>
            <person name="Bonometti L."/>
            <person name="Westerberg I."/>
            <person name="Brannstrom I.O."/>
            <person name="Guillou S."/>
            <person name="Cros-Aarteil S."/>
            <person name="Calhoun S."/>
            <person name="Haridas S."/>
            <person name="Kuo A."/>
            <person name="Mondo S."/>
            <person name="Pangilinan J."/>
            <person name="Riley R."/>
            <person name="Labutti K."/>
            <person name="Andreopoulos B."/>
            <person name="Lipzen A."/>
            <person name="Chen C."/>
            <person name="Yanf M."/>
            <person name="Daum C."/>
            <person name="Ng V."/>
            <person name="Clum A."/>
            <person name="Steindorff A."/>
            <person name="Ohm R."/>
            <person name="Martin F."/>
            <person name="Silar P."/>
            <person name="Natvig D."/>
            <person name="Lalanne C."/>
            <person name="Gautier V."/>
            <person name="Ament-Velasquez S.L."/>
            <person name="Kruys A."/>
            <person name="Hutchinson M.I."/>
            <person name="Powell A.J."/>
            <person name="Barry K."/>
            <person name="Miller A.N."/>
            <person name="Grigoriev I.V."/>
            <person name="Debuchy R."/>
            <person name="Gladieux P."/>
            <person name="Thoren M.H."/>
            <person name="Johannesson H."/>
        </authorList>
    </citation>
    <scope>NUCLEOTIDE SEQUENCE</scope>
    <source>
        <strain evidence="1">SMH2532-1</strain>
    </source>
</reference>
<evidence type="ECO:0000313" key="1">
    <source>
        <dbReference type="EMBL" id="KAK0655334.1"/>
    </source>
</evidence>
<dbReference type="InterPro" id="IPR036397">
    <property type="entry name" value="RNaseH_sf"/>
</dbReference>
<feature type="non-terminal residue" evidence="1">
    <location>
        <position position="237"/>
    </location>
</feature>
<dbReference type="Proteomes" id="UP001174936">
    <property type="component" value="Unassembled WGS sequence"/>
</dbReference>
<evidence type="ECO:0008006" key="3">
    <source>
        <dbReference type="Google" id="ProtNLM"/>
    </source>
</evidence>
<sequence>MEEILWTYGFQARRLGWKALGNEAGVKASARTIERAMGTLQYRKCIACEKGWVSPSNAEQRVKAARLALFYRPTQESWRDIRWSDECHFTIGQQSGKVRIIRKPGERYCPDCIFHQPKPKKDDEPVERYHVWAAVGWNFKSELHFYQVPTNTNGKMSLEIYRNVILEGAVRPWLDAGEKFVLEEDSDSGHASVRVRRSDDRVVNLEVPSLQYKFGLVAMYLEVMCTVFFVNRLTGRP</sequence>
<dbReference type="EMBL" id="JAULSV010000001">
    <property type="protein sequence ID" value="KAK0655334.1"/>
    <property type="molecule type" value="Genomic_DNA"/>
</dbReference>
<name>A0AA39YMM8_9PEZI</name>